<evidence type="ECO:0000313" key="3">
    <source>
        <dbReference type="Ensembl" id="ENSPMGP00000029242.1"/>
    </source>
</evidence>
<evidence type="ECO:0000256" key="1">
    <source>
        <dbReference type="ARBA" id="ARBA00006937"/>
    </source>
</evidence>
<sequence>MSNSHEQSLDEDVIFLPVSETSPDFLYSETERLALERLLNVGPEAFYSTAGSEHSSCFLSPEEVNDITNWVQDYHLSPLPKEDHWDNGLDSGYEGYSSTYYPAHSDVPAPCLDLGWPERNPWALNDSVRVYTSPPPEGEPSVRELIRQHLQMATQVIAIVTDRLTDAAVIGDLHNAASRGVPVYIILNQRSTHESTIQRLRHPVRPDHSYKETGRLATAVINYYILTWSDAHLHRQLVTVLTGSVLDSFDQEFRILFAASSPIPEPRRTSSSQIANHINSFSDIWLPKHLPLFSDAEINNPPSPPSDALLDWDAMGVVTGGCSVPNSPLEEREDVFLKDKPIPVNNVMMNKNTKVADNFFSNKHLDLTKKRYGTNQMYFFETRKHMETSAEREFSF</sequence>
<organism evidence="3 4">
    <name type="scientific">Periophthalmus magnuspinnatus</name>
    <dbReference type="NCBI Taxonomy" id="409849"/>
    <lineage>
        <taxon>Eukaryota</taxon>
        <taxon>Metazoa</taxon>
        <taxon>Chordata</taxon>
        <taxon>Craniata</taxon>
        <taxon>Vertebrata</taxon>
        <taxon>Euteleostomi</taxon>
        <taxon>Actinopterygii</taxon>
        <taxon>Neopterygii</taxon>
        <taxon>Teleostei</taxon>
        <taxon>Neoteleostei</taxon>
        <taxon>Acanthomorphata</taxon>
        <taxon>Gobiaria</taxon>
        <taxon>Gobiiformes</taxon>
        <taxon>Gobioidei</taxon>
        <taxon>Gobiidae</taxon>
        <taxon>Oxudercinae</taxon>
        <taxon>Periophthalmus</taxon>
    </lineage>
</organism>
<evidence type="ECO:0000313" key="4">
    <source>
        <dbReference type="Proteomes" id="UP000261520"/>
    </source>
</evidence>
<dbReference type="Gene3D" id="3.30.870.10">
    <property type="entry name" value="Endonuclease Chain A"/>
    <property type="match status" value="2"/>
</dbReference>
<dbReference type="GO" id="GO:0007165">
    <property type="term" value="P:signal transduction"/>
    <property type="evidence" value="ECO:0007669"/>
    <property type="project" value="TreeGrafter"/>
</dbReference>
<accession>A0A3B4BL45</accession>
<dbReference type="InterPro" id="IPR012461">
    <property type="entry name" value="SACK1"/>
</dbReference>
<reference evidence="3" key="2">
    <citation type="submission" date="2025-09" db="UniProtKB">
        <authorList>
            <consortium name="Ensembl"/>
        </authorList>
    </citation>
    <scope>IDENTIFICATION</scope>
</reference>
<comment type="similarity">
    <text evidence="1">Belongs to the FAM83 family.</text>
</comment>
<dbReference type="InterPro" id="IPR050944">
    <property type="entry name" value="FAM83"/>
</dbReference>
<dbReference type="PANTHER" id="PTHR16181:SF29">
    <property type="entry name" value="PROTEIN FAM83A-RELATED"/>
    <property type="match status" value="1"/>
</dbReference>
<dbReference type="SUPFAM" id="SSF56024">
    <property type="entry name" value="Phospholipase D/nuclease"/>
    <property type="match status" value="1"/>
</dbReference>
<name>A0A3B4BL45_9GOBI</name>
<dbReference type="PANTHER" id="PTHR16181">
    <property type="entry name" value="PROTEIN FAM83A-RELATED"/>
    <property type="match status" value="1"/>
</dbReference>
<dbReference type="Proteomes" id="UP000261520">
    <property type="component" value="Unplaced"/>
</dbReference>
<protein>
    <recommendedName>
        <fullName evidence="2">Scaffolding anchor of CK1 domain-containing protein</fullName>
    </recommendedName>
</protein>
<feature type="domain" description="Scaffolding anchor of CK1" evidence="2">
    <location>
        <begin position="219"/>
        <end position="262"/>
    </location>
</feature>
<feature type="domain" description="Scaffolding anchor of CK1" evidence="2">
    <location>
        <begin position="17"/>
        <end position="193"/>
    </location>
</feature>
<proteinExistence type="inferred from homology"/>
<dbReference type="GO" id="GO:0019901">
    <property type="term" value="F:protein kinase binding"/>
    <property type="evidence" value="ECO:0007669"/>
    <property type="project" value="TreeGrafter"/>
</dbReference>
<reference evidence="3" key="1">
    <citation type="submission" date="2025-08" db="UniProtKB">
        <authorList>
            <consortium name="Ensembl"/>
        </authorList>
    </citation>
    <scope>IDENTIFICATION</scope>
</reference>
<keyword evidence="4" id="KW-1185">Reference proteome</keyword>
<dbReference type="Pfam" id="PF07894">
    <property type="entry name" value="SACK1"/>
    <property type="match status" value="2"/>
</dbReference>
<dbReference type="AlphaFoldDB" id="A0A3B4BL45"/>
<dbReference type="Ensembl" id="ENSPMGT00000031126.1">
    <property type="protein sequence ID" value="ENSPMGP00000029242.1"/>
    <property type="gene ID" value="ENSPMGG00000023523.1"/>
</dbReference>
<evidence type="ECO:0000259" key="2">
    <source>
        <dbReference type="Pfam" id="PF07894"/>
    </source>
</evidence>